<protein>
    <submittedName>
        <fullName evidence="1">Uncharacterized protein</fullName>
    </submittedName>
</protein>
<dbReference type="Proteomes" id="UP000688137">
    <property type="component" value="Unassembled WGS sequence"/>
</dbReference>
<evidence type="ECO:0000313" key="2">
    <source>
        <dbReference type="Proteomes" id="UP000688137"/>
    </source>
</evidence>
<keyword evidence="2" id="KW-1185">Reference proteome</keyword>
<name>A0A8S1JUB7_PARPR</name>
<dbReference type="AlphaFoldDB" id="A0A8S1JUB7"/>
<evidence type="ECO:0000313" key="1">
    <source>
        <dbReference type="EMBL" id="CAD8045737.1"/>
    </source>
</evidence>
<dbReference type="PANTHER" id="PTHR33706">
    <property type="entry name" value="MORN VARIANT REPEAT PROTEIN"/>
    <property type="match status" value="1"/>
</dbReference>
<gene>
    <name evidence="1" type="ORF">PPRIM_AZ9-3.1.T0100001</name>
</gene>
<dbReference type="PANTHER" id="PTHR33706:SF1">
    <property type="entry name" value="TPR REPEAT PROTEIN"/>
    <property type="match status" value="1"/>
</dbReference>
<organism evidence="1 2">
    <name type="scientific">Paramecium primaurelia</name>
    <dbReference type="NCBI Taxonomy" id="5886"/>
    <lineage>
        <taxon>Eukaryota</taxon>
        <taxon>Sar</taxon>
        <taxon>Alveolata</taxon>
        <taxon>Ciliophora</taxon>
        <taxon>Intramacronucleata</taxon>
        <taxon>Oligohymenophorea</taxon>
        <taxon>Peniculida</taxon>
        <taxon>Parameciidae</taxon>
        <taxon>Paramecium</taxon>
    </lineage>
</organism>
<reference evidence="1" key="1">
    <citation type="submission" date="2021-01" db="EMBL/GenBank/DDBJ databases">
        <authorList>
            <consortium name="Genoscope - CEA"/>
            <person name="William W."/>
        </authorList>
    </citation>
    <scope>NUCLEOTIDE SEQUENCE</scope>
</reference>
<proteinExistence type="predicted"/>
<dbReference type="EMBL" id="CAJJDM010000007">
    <property type="protein sequence ID" value="CAD8045737.1"/>
    <property type="molecule type" value="Genomic_DNA"/>
</dbReference>
<sequence length="784" mass="92618">MQGNFCDLHGNNSISHICLANHSCKRKMCSECQFEHQKQTSGDQIIPINILIKMMEEKIQQYHLNDHNYIMNKEKNFFTKIEEIKQGLDLILRNSSILIEEIKKEDNLYFDLLKQNPLECTQDNINNIAYIFYNSKELQRRQNQKDLIVKIYESKLNLVCKYFKRLMVILGDQIYQNKKQAFDNKILQGPLLLGLKHGEYFQVNERSLNQIGAMKFDEKAGLWKDEGKQLFRSIQNLKWLFMKQNHNKLYTQRMELFLEKNIETKWYLHLIMFLLIETWNKQNTFLGQDNINKIIRSKESGFLYGEVKIQKQEEPIMLKEQRKDNGKNYLKIIASFIVQVFSFCKVFFVGEYIKGKKVGKWNINFEEQIIEGGFYNQIEMKQGKWTELGDSFWNQSQIFFIGEYKKGLKVGNWNINYRYHKLYDQKRIGGGYFSQNGEKTGEWIELHPNFFVSKISSCQVTFHGTYQNGIKIGEWLAIFQEFSNSEERIIGRGFYNKNGLKIGKWIDVVDKFWIFCQVTEVGEYNEGRRIKNWEIQTSKFKNENNSKIGGGSYQEDAGLKIGQWSELHENFFENCDVIYSGEYKNGKRVGKWVIKQKQKNLEKYKKIGGGTYNQDGQKVGKWIDLFENFSDEYQVFFIGEYQMGRKIGRWNISVVQLNNTHLENYGGGFYNERGLKVGTWVELHETNCANRYSENSFNIIYAGVYQEGKKIGRWDTKYREEEQDCFQLIGGGCYNQNGIKIGKWIELNFDFKDKQGRNWVLEGEYELGVRKGSFAKRNCLIKND</sequence>
<accession>A0A8S1JUB7</accession>
<comment type="caution">
    <text evidence="1">The sequence shown here is derived from an EMBL/GenBank/DDBJ whole genome shotgun (WGS) entry which is preliminary data.</text>
</comment>